<keyword evidence="7" id="KW-1185">Reference proteome</keyword>
<sequence>MQTWLEHFPALQNIDTPGWRNACDQARELTLPAHQPVFHSGDTCNQFLLVLEGSVRVQKLSDSGREIVLYRVESGQSCILTTACLLGNSSYQAEAFTETTVHAVAIPAAAFERALDDSKQLRNFVFNGYGQRLTELLMLIDAISFGRLDCRLASRLLKADNAYLQTTHQQLASELGTAREVISRTLKEFERQGWVKLGRGSIELINTKALAELSDL</sequence>
<reference evidence="6 7" key="1">
    <citation type="submission" date="2016-10" db="EMBL/GenBank/DDBJ databases">
        <authorList>
            <person name="de Groot N.N."/>
        </authorList>
    </citation>
    <scope>NUCLEOTIDE SEQUENCE [LARGE SCALE GENOMIC DNA]</scope>
    <source>
        <strain evidence="6 7">DSM 22012</strain>
    </source>
</reference>
<proteinExistence type="predicted"/>
<dbReference type="SMART" id="SM00419">
    <property type="entry name" value="HTH_CRP"/>
    <property type="match status" value="1"/>
</dbReference>
<dbReference type="InterPro" id="IPR036390">
    <property type="entry name" value="WH_DNA-bd_sf"/>
</dbReference>
<dbReference type="Proteomes" id="UP000236745">
    <property type="component" value="Unassembled WGS sequence"/>
</dbReference>
<dbReference type="Pfam" id="PF13545">
    <property type="entry name" value="HTH_Crp_2"/>
    <property type="match status" value="1"/>
</dbReference>
<evidence type="ECO:0000259" key="4">
    <source>
        <dbReference type="PROSITE" id="PS50042"/>
    </source>
</evidence>
<dbReference type="Gene3D" id="1.10.10.10">
    <property type="entry name" value="Winged helix-like DNA-binding domain superfamily/Winged helix DNA-binding domain"/>
    <property type="match status" value="1"/>
</dbReference>
<dbReference type="PANTHER" id="PTHR24567:SF74">
    <property type="entry name" value="HTH-TYPE TRANSCRIPTIONAL REGULATOR ARCR"/>
    <property type="match status" value="1"/>
</dbReference>
<dbReference type="InterPro" id="IPR014710">
    <property type="entry name" value="RmlC-like_jellyroll"/>
</dbReference>
<dbReference type="GO" id="GO:0003700">
    <property type="term" value="F:DNA-binding transcription factor activity"/>
    <property type="evidence" value="ECO:0007669"/>
    <property type="project" value="TreeGrafter"/>
</dbReference>
<dbReference type="EMBL" id="FNVQ01000001">
    <property type="protein sequence ID" value="SEF78512.1"/>
    <property type="molecule type" value="Genomic_DNA"/>
</dbReference>
<dbReference type="Pfam" id="PF00027">
    <property type="entry name" value="cNMP_binding"/>
    <property type="match status" value="1"/>
</dbReference>
<evidence type="ECO:0000259" key="5">
    <source>
        <dbReference type="PROSITE" id="PS51063"/>
    </source>
</evidence>
<evidence type="ECO:0000256" key="3">
    <source>
        <dbReference type="ARBA" id="ARBA00023163"/>
    </source>
</evidence>
<dbReference type="PROSITE" id="PS51063">
    <property type="entry name" value="HTH_CRP_2"/>
    <property type="match status" value="1"/>
</dbReference>
<dbReference type="OrthoDB" id="9776746at2"/>
<evidence type="ECO:0000256" key="1">
    <source>
        <dbReference type="ARBA" id="ARBA00023015"/>
    </source>
</evidence>
<dbReference type="SUPFAM" id="SSF51206">
    <property type="entry name" value="cAMP-binding domain-like"/>
    <property type="match status" value="1"/>
</dbReference>
<feature type="domain" description="HTH crp-type" evidence="5">
    <location>
        <begin position="146"/>
        <end position="208"/>
    </location>
</feature>
<dbReference type="SUPFAM" id="SSF46785">
    <property type="entry name" value="Winged helix' DNA-binding domain"/>
    <property type="match status" value="1"/>
</dbReference>
<keyword evidence="2" id="KW-0238">DNA-binding</keyword>
<dbReference type="InterPro" id="IPR050397">
    <property type="entry name" value="Env_Response_Regulators"/>
</dbReference>
<dbReference type="PANTHER" id="PTHR24567">
    <property type="entry name" value="CRP FAMILY TRANSCRIPTIONAL REGULATORY PROTEIN"/>
    <property type="match status" value="1"/>
</dbReference>
<keyword evidence="1" id="KW-0805">Transcription regulation</keyword>
<dbReference type="InterPro" id="IPR012318">
    <property type="entry name" value="HTH_CRP"/>
</dbReference>
<evidence type="ECO:0000313" key="7">
    <source>
        <dbReference type="Proteomes" id="UP000236745"/>
    </source>
</evidence>
<feature type="domain" description="Cyclic nucleotide-binding" evidence="4">
    <location>
        <begin position="10"/>
        <end position="132"/>
    </location>
</feature>
<dbReference type="InterPro" id="IPR036388">
    <property type="entry name" value="WH-like_DNA-bd_sf"/>
</dbReference>
<protein>
    <submittedName>
        <fullName evidence="6">CRP/FNR family transcriptional regulator, anaerobic regulatory protein</fullName>
    </submittedName>
</protein>
<dbReference type="PROSITE" id="PS50042">
    <property type="entry name" value="CNMP_BINDING_3"/>
    <property type="match status" value="1"/>
</dbReference>
<keyword evidence="3" id="KW-0804">Transcription</keyword>
<dbReference type="CDD" id="cd00038">
    <property type="entry name" value="CAP_ED"/>
    <property type="match status" value="1"/>
</dbReference>
<dbReference type="Gene3D" id="2.60.120.10">
    <property type="entry name" value="Jelly Rolls"/>
    <property type="match status" value="1"/>
</dbReference>
<name>A0A1H5UTR3_9GAMM</name>
<dbReference type="GO" id="GO:0005829">
    <property type="term" value="C:cytosol"/>
    <property type="evidence" value="ECO:0007669"/>
    <property type="project" value="TreeGrafter"/>
</dbReference>
<dbReference type="SMART" id="SM00100">
    <property type="entry name" value="cNMP"/>
    <property type="match status" value="1"/>
</dbReference>
<dbReference type="AlphaFoldDB" id="A0A1H5UTR3"/>
<dbReference type="InterPro" id="IPR018490">
    <property type="entry name" value="cNMP-bd_dom_sf"/>
</dbReference>
<evidence type="ECO:0000313" key="6">
    <source>
        <dbReference type="EMBL" id="SEF78512.1"/>
    </source>
</evidence>
<gene>
    <name evidence="6" type="ORF">SAMN05444390_101507</name>
</gene>
<evidence type="ECO:0000256" key="2">
    <source>
        <dbReference type="ARBA" id="ARBA00023125"/>
    </source>
</evidence>
<organism evidence="6 7">
    <name type="scientific">Marinobacterium lutimaris</name>
    <dbReference type="NCBI Taxonomy" id="568106"/>
    <lineage>
        <taxon>Bacteria</taxon>
        <taxon>Pseudomonadati</taxon>
        <taxon>Pseudomonadota</taxon>
        <taxon>Gammaproteobacteria</taxon>
        <taxon>Oceanospirillales</taxon>
        <taxon>Oceanospirillaceae</taxon>
        <taxon>Marinobacterium</taxon>
    </lineage>
</organism>
<dbReference type="InterPro" id="IPR000595">
    <property type="entry name" value="cNMP-bd_dom"/>
</dbReference>
<dbReference type="GO" id="GO:0003677">
    <property type="term" value="F:DNA binding"/>
    <property type="evidence" value="ECO:0007669"/>
    <property type="project" value="UniProtKB-KW"/>
</dbReference>
<accession>A0A1H5UTR3</accession>
<dbReference type="RefSeq" id="WP_104001492.1">
    <property type="nucleotide sequence ID" value="NZ_FNVQ01000001.1"/>
</dbReference>